<evidence type="ECO:0000259" key="11">
    <source>
        <dbReference type="PROSITE" id="PS50011"/>
    </source>
</evidence>
<sequence length="698" mass="72726">MPVNVVGPDALIGEVIDGRYTVLELIATGGMASVYRAVDTRLDRDVALKVMRPHLAHDERFVSRFKREALAAARLSHPNIVSIYDQGNDAGRVWLAMEYVPGRTLRQIVEDDGALTPRAALDILEPMLLALAEAHRGGIIHRDIKPENVIIRDDGVVKVADFGLARAVNTDTATSATSEVLGTLAYISPEQVDGGGQVTTRSDVYAAGLLLFEMLTGRKAFAGESIPKVLFQHVHSGVPAPSSVLPGIPPSLDSLVLSASAKDPQDRPEDAAEFLAEVRHVRRLLPESELDGVATTAPGSAAASAAGAGTTAYPGRPDTETAAPTTSQPAEATSVLPVAPAGAGATSADTQPFNLAQPAAQPLKPAPRVVKPAPKPLPTNPTGNRPQPPHGTHDGHDAAGAAPRRRRLGILAALVALLLAAGGAGWYFTAGPGSPTTVPTLTDLTAQQAVAALTTAHLDAKQTEAFSETVAKGFVISATPGEGASLRRGADVTLTISKGKERYAVPDLMNVSRKTATERLAKVNLSPGKVTTAYSDTIPKGRVVSFEPAAGTQLKRGEPVNFVLSDGPQPFDVPDFLGKTQEEAQALAEQAGLTIEMASEPIFSTDYDKDTVAAQTPADGQVVRGDTITLTLSKGPELVEVPSCFNKSEAESVALLKAAGFEVDVKKFLGGPLDTCTGQTPAGGTKAPKGTTVTITIV</sequence>
<feature type="domain" description="PASTA" evidence="12">
    <location>
        <begin position="499"/>
        <end position="566"/>
    </location>
</feature>
<evidence type="ECO:0000256" key="7">
    <source>
        <dbReference type="ARBA" id="ARBA00047899"/>
    </source>
</evidence>
<feature type="domain" description="PASTA" evidence="12">
    <location>
        <begin position="567"/>
        <end position="634"/>
    </location>
</feature>
<dbReference type="Gene3D" id="1.10.510.10">
    <property type="entry name" value="Transferase(Phosphotransferase) domain 1"/>
    <property type="match status" value="1"/>
</dbReference>
<feature type="compositionally biased region" description="Low complexity" evidence="9">
    <location>
        <begin position="361"/>
        <end position="372"/>
    </location>
</feature>
<dbReference type="Gene3D" id="3.30.200.20">
    <property type="entry name" value="Phosphorylase Kinase, domain 1"/>
    <property type="match status" value="1"/>
</dbReference>
<keyword evidence="10" id="KW-1133">Transmembrane helix</keyword>
<dbReference type="EC" id="2.7.11.1" evidence="1"/>
<evidence type="ECO:0000256" key="10">
    <source>
        <dbReference type="SAM" id="Phobius"/>
    </source>
</evidence>
<dbReference type="SMART" id="SM00740">
    <property type="entry name" value="PASTA"/>
    <property type="match status" value="4"/>
</dbReference>
<evidence type="ECO:0000256" key="8">
    <source>
        <dbReference type="ARBA" id="ARBA00048679"/>
    </source>
</evidence>
<evidence type="ECO:0000256" key="2">
    <source>
        <dbReference type="ARBA" id="ARBA00022527"/>
    </source>
</evidence>
<dbReference type="CDD" id="cd06577">
    <property type="entry name" value="PASTA_pknB"/>
    <property type="match status" value="4"/>
</dbReference>
<gene>
    <name evidence="13" type="ORF">GCM10009811_14610</name>
</gene>
<dbReference type="PROSITE" id="PS00108">
    <property type="entry name" value="PROTEIN_KINASE_ST"/>
    <property type="match status" value="1"/>
</dbReference>
<organism evidence="13 14">
    <name type="scientific">Nostocoides veronense</name>
    <dbReference type="NCBI Taxonomy" id="330836"/>
    <lineage>
        <taxon>Bacteria</taxon>
        <taxon>Bacillati</taxon>
        <taxon>Actinomycetota</taxon>
        <taxon>Actinomycetes</taxon>
        <taxon>Micrococcales</taxon>
        <taxon>Intrasporangiaceae</taxon>
        <taxon>Nostocoides</taxon>
    </lineage>
</organism>
<dbReference type="PANTHER" id="PTHR43289:SF34">
    <property type="entry name" value="SERINE_THREONINE-PROTEIN KINASE YBDM-RELATED"/>
    <property type="match status" value="1"/>
</dbReference>
<dbReference type="EMBL" id="BAAAPO010000023">
    <property type="protein sequence ID" value="GAA1790718.1"/>
    <property type="molecule type" value="Genomic_DNA"/>
</dbReference>
<keyword evidence="6" id="KW-0067">ATP-binding</keyword>
<feature type="transmembrane region" description="Helical" evidence="10">
    <location>
        <begin position="408"/>
        <end position="428"/>
    </location>
</feature>
<dbReference type="Pfam" id="PF03793">
    <property type="entry name" value="PASTA"/>
    <property type="match status" value="4"/>
</dbReference>
<feature type="domain" description="Protein kinase" evidence="11">
    <location>
        <begin position="20"/>
        <end position="283"/>
    </location>
</feature>
<keyword evidence="5 13" id="KW-0418">Kinase</keyword>
<dbReference type="CDD" id="cd14014">
    <property type="entry name" value="STKc_PknB_like"/>
    <property type="match status" value="1"/>
</dbReference>
<feature type="region of interest" description="Disordered" evidence="9">
    <location>
        <begin position="297"/>
        <end position="330"/>
    </location>
</feature>
<dbReference type="PROSITE" id="PS50011">
    <property type="entry name" value="PROTEIN_KINASE_DOM"/>
    <property type="match status" value="1"/>
</dbReference>
<evidence type="ECO:0000259" key="12">
    <source>
        <dbReference type="PROSITE" id="PS51178"/>
    </source>
</evidence>
<keyword evidence="2" id="KW-0723">Serine/threonine-protein kinase</keyword>
<evidence type="ECO:0000256" key="1">
    <source>
        <dbReference type="ARBA" id="ARBA00012513"/>
    </source>
</evidence>
<keyword evidence="3" id="KW-0808">Transferase</keyword>
<evidence type="ECO:0000256" key="4">
    <source>
        <dbReference type="ARBA" id="ARBA00022741"/>
    </source>
</evidence>
<feature type="domain" description="PASTA" evidence="12">
    <location>
        <begin position="635"/>
        <end position="698"/>
    </location>
</feature>
<feature type="domain" description="PASTA" evidence="12">
    <location>
        <begin position="433"/>
        <end position="498"/>
    </location>
</feature>
<proteinExistence type="predicted"/>
<dbReference type="NCBIfam" id="NF033483">
    <property type="entry name" value="PknB_PASTA_kin"/>
    <property type="match status" value="1"/>
</dbReference>
<accession>A0ABP4XSK3</accession>
<dbReference type="InterPro" id="IPR011009">
    <property type="entry name" value="Kinase-like_dom_sf"/>
</dbReference>
<reference evidence="14" key="1">
    <citation type="journal article" date="2019" name="Int. J. Syst. Evol. Microbiol.">
        <title>The Global Catalogue of Microorganisms (GCM) 10K type strain sequencing project: providing services to taxonomists for standard genome sequencing and annotation.</title>
        <authorList>
            <consortium name="The Broad Institute Genomics Platform"/>
            <consortium name="The Broad Institute Genome Sequencing Center for Infectious Disease"/>
            <person name="Wu L."/>
            <person name="Ma J."/>
        </authorList>
    </citation>
    <scope>NUCLEOTIDE SEQUENCE [LARGE SCALE GENOMIC DNA]</scope>
    <source>
        <strain evidence="14">JCM 15592</strain>
    </source>
</reference>
<name>A0ABP4XSK3_9MICO</name>
<evidence type="ECO:0000313" key="13">
    <source>
        <dbReference type="EMBL" id="GAA1790718.1"/>
    </source>
</evidence>
<dbReference type="InterPro" id="IPR008271">
    <property type="entry name" value="Ser/Thr_kinase_AS"/>
</dbReference>
<dbReference type="SMART" id="SM00220">
    <property type="entry name" value="S_TKc"/>
    <property type="match status" value="1"/>
</dbReference>
<dbReference type="GO" id="GO:0016301">
    <property type="term" value="F:kinase activity"/>
    <property type="evidence" value="ECO:0007669"/>
    <property type="project" value="UniProtKB-KW"/>
</dbReference>
<keyword evidence="10" id="KW-0472">Membrane</keyword>
<dbReference type="Proteomes" id="UP001499938">
    <property type="component" value="Unassembled WGS sequence"/>
</dbReference>
<keyword evidence="10" id="KW-0812">Transmembrane</keyword>
<dbReference type="InterPro" id="IPR005543">
    <property type="entry name" value="PASTA_dom"/>
</dbReference>
<comment type="catalytic activity">
    <reaction evidence="8">
        <text>L-seryl-[protein] + ATP = O-phospho-L-seryl-[protein] + ADP + H(+)</text>
        <dbReference type="Rhea" id="RHEA:17989"/>
        <dbReference type="Rhea" id="RHEA-COMP:9863"/>
        <dbReference type="Rhea" id="RHEA-COMP:11604"/>
        <dbReference type="ChEBI" id="CHEBI:15378"/>
        <dbReference type="ChEBI" id="CHEBI:29999"/>
        <dbReference type="ChEBI" id="CHEBI:30616"/>
        <dbReference type="ChEBI" id="CHEBI:83421"/>
        <dbReference type="ChEBI" id="CHEBI:456216"/>
        <dbReference type="EC" id="2.7.11.1"/>
    </reaction>
</comment>
<evidence type="ECO:0000256" key="6">
    <source>
        <dbReference type="ARBA" id="ARBA00022840"/>
    </source>
</evidence>
<protein>
    <recommendedName>
        <fullName evidence="1">non-specific serine/threonine protein kinase</fullName>
        <ecNumber evidence="1">2.7.11.1</ecNumber>
    </recommendedName>
</protein>
<keyword evidence="14" id="KW-1185">Reference proteome</keyword>
<evidence type="ECO:0000256" key="3">
    <source>
        <dbReference type="ARBA" id="ARBA00022679"/>
    </source>
</evidence>
<keyword evidence="4" id="KW-0547">Nucleotide-binding</keyword>
<comment type="caution">
    <text evidence="13">The sequence shown here is derived from an EMBL/GenBank/DDBJ whole genome shotgun (WGS) entry which is preliminary data.</text>
</comment>
<dbReference type="PANTHER" id="PTHR43289">
    <property type="entry name" value="MITOGEN-ACTIVATED PROTEIN KINASE KINASE KINASE 20-RELATED"/>
    <property type="match status" value="1"/>
</dbReference>
<feature type="compositionally biased region" description="Low complexity" evidence="9">
    <location>
        <begin position="297"/>
        <end position="315"/>
    </location>
</feature>
<dbReference type="PROSITE" id="PS51178">
    <property type="entry name" value="PASTA"/>
    <property type="match status" value="4"/>
</dbReference>
<dbReference type="InterPro" id="IPR000719">
    <property type="entry name" value="Prot_kinase_dom"/>
</dbReference>
<evidence type="ECO:0000313" key="14">
    <source>
        <dbReference type="Proteomes" id="UP001499938"/>
    </source>
</evidence>
<evidence type="ECO:0000256" key="9">
    <source>
        <dbReference type="SAM" id="MobiDB-lite"/>
    </source>
</evidence>
<feature type="region of interest" description="Disordered" evidence="9">
    <location>
        <begin position="361"/>
        <end position="401"/>
    </location>
</feature>
<comment type="catalytic activity">
    <reaction evidence="7">
        <text>L-threonyl-[protein] + ATP = O-phospho-L-threonyl-[protein] + ADP + H(+)</text>
        <dbReference type="Rhea" id="RHEA:46608"/>
        <dbReference type="Rhea" id="RHEA-COMP:11060"/>
        <dbReference type="Rhea" id="RHEA-COMP:11605"/>
        <dbReference type="ChEBI" id="CHEBI:15378"/>
        <dbReference type="ChEBI" id="CHEBI:30013"/>
        <dbReference type="ChEBI" id="CHEBI:30616"/>
        <dbReference type="ChEBI" id="CHEBI:61977"/>
        <dbReference type="ChEBI" id="CHEBI:456216"/>
        <dbReference type="EC" id="2.7.11.1"/>
    </reaction>
</comment>
<dbReference type="SUPFAM" id="SSF56112">
    <property type="entry name" value="Protein kinase-like (PK-like)"/>
    <property type="match status" value="1"/>
</dbReference>
<dbReference type="Gene3D" id="3.30.10.20">
    <property type="match status" value="4"/>
</dbReference>
<evidence type="ECO:0000256" key="5">
    <source>
        <dbReference type="ARBA" id="ARBA00022777"/>
    </source>
</evidence>
<dbReference type="Pfam" id="PF00069">
    <property type="entry name" value="Pkinase"/>
    <property type="match status" value="1"/>
</dbReference>